<accession>A0ABP7NU65</accession>
<gene>
    <name evidence="3" type="ORF">GCM10022278_11140</name>
</gene>
<keyword evidence="4" id="KW-1185">Reference proteome</keyword>
<sequence>MTRTLMTVALTTAILAPMAQAEIEIDRIEDALKAAEDYGFKHYTEIEFEDSGNIEIEGWVDDSTEAEVDLSAEGKVSNEDRKNSDGGPTGATIEDIRQAIDTAKAQGMTKVEDITSEKAGEVEIEGEKSDGEDLELNLVTAQRK</sequence>
<feature type="chain" id="PRO_5046101275" description="PepSY domain-containing protein" evidence="2">
    <location>
        <begin position="22"/>
        <end position="144"/>
    </location>
</feature>
<evidence type="ECO:0008006" key="5">
    <source>
        <dbReference type="Google" id="ProtNLM"/>
    </source>
</evidence>
<evidence type="ECO:0000313" key="3">
    <source>
        <dbReference type="EMBL" id="GAA3954161.1"/>
    </source>
</evidence>
<name>A0ABP7NU65_9GAMM</name>
<feature type="signal peptide" evidence="2">
    <location>
        <begin position="1"/>
        <end position="21"/>
    </location>
</feature>
<dbReference type="RefSeq" id="WP_344804156.1">
    <property type="nucleotide sequence ID" value="NZ_BAABBO010000005.1"/>
</dbReference>
<feature type="region of interest" description="Disordered" evidence="1">
    <location>
        <begin position="65"/>
        <end position="92"/>
    </location>
</feature>
<feature type="compositionally biased region" description="Basic and acidic residues" evidence="1">
    <location>
        <begin position="110"/>
        <end position="131"/>
    </location>
</feature>
<reference evidence="4" key="1">
    <citation type="journal article" date="2019" name="Int. J. Syst. Evol. Microbiol.">
        <title>The Global Catalogue of Microorganisms (GCM) 10K type strain sequencing project: providing services to taxonomists for standard genome sequencing and annotation.</title>
        <authorList>
            <consortium name="The Broad Institute Genomics Platform"/>
            <consortium name="The Broad Institute Genome Sequencing Center for Infectious Disease"/>
            <person name="Wu L."/>
            <person name="Ma J."/>
        </authorList>
    </citation>
    <scope>NUCLEOTIDE SEQUENCE [LARGE SCALE GENOMIC DNA]</scope>
    <source>
        <strain evidence="4">JCM 17555</strain>
    </source>
</reference>
<dbReference type="EMBL" id="BAABBO010000005">
    <property type="protein sequence ID" value="GAA3954161.1"/>
    <property type="molecule type" value="Genomic_DNA"/>
</dbReference>
<dbReference type="Proteomes" id="UP001501337">
    <property type="component" value="Unassembled WGS sequence"/>
</dbReference>
<evidence type="ECO:0000256" key="2">
    <source>
        <dbReference type="SAM" id="SignalP"/>
    </source>
</evidence>
<protein>
    <recommendedName>
        <fullName evidence="5">PepSY domain-containing protein</fullName>
    </recommendedName>
</protein>
<comment type="caution">
    <text evidence="3">The sequence shown here is derived from an EMBL/GenBank/DDBJ whole genome shotgun (WGS) entry which is preliminary data.</text>
</comment>
<keyword evidence="2" id="KW-0732">Signal</keyword>
<evidence type="ECO:0000256" key="1">
    <source>
        <dbReference type="SAM" id="MobiDB-lite"/>
    </source>
</evidence>
<evidence type="ECO:0000313" key="4">
    <source>
        <dbReference type="Proteomes" id="UP001501337"/>
    </source>
</evidence>
<feature type="region of interest" description="Disordered" evidence="1">
    <location>
        <begin position="107"/>
        <end position="144"/>
    </location>
</feature>
<proteinExistence type="predicted"/>
<organism evidence="3 4">
    <name type="scientific">Allohahella marinimesophila</name>
    <dbReference type="NCBI Taxonomy" id="1054972"/>
    <lineage>
        <taxon>Bacteria</taxon>
        <taxon>Pseudomonadati</taxon>
        <taxon>Pseudomonadota</taxon>
        <taxon>Gammaproteobacteria</taxon>
        <taxon>Oceanospirillales</taxon>
        <taxon>Hahellaceae</taxon>
        <taxon>Allohahella</taxon>
    </lineage>
</organism>